<dbReference type="Proteomes" id="UP000698800">
    <property type="component" value="Unassembled WGS sequence"/>
</dbReference>
<feature type="compositionally biased region" description="Pro residues" evidence="1">
    <location>
        <begin position="38"/>
        <end position="66"/>
    </location>
</feature>
<reference evidence="2" key="1">
    <citation type="submission" date="2021-03" db="EMBL/GenBank/DDBJ databases">
        <title>Comparative genomics and phylogenomic investigation of the class Geoglossomycetes provide insights into ecological specialization and systematics.</title>
        <authorList>
            <person name="Melie T."/>
            <person name="Pirro S."/>
            <person name="Miller A.N."/>
            <person name="Quandt A."/>
        </authorList>
    </citation>
    <scope>NUCLEOTIDE SEQUENCE</scope>
    <source>
        <strain evidence="2">GBOQ0MN5Z8</strain>
    </source>
</reference>
<name>A0A9P8I3V2_9PEZI</name>
<organism evidence="2 3">
    <name type="scientific">Glutinoglossum americanum</name>
    <dbReference type="NCBI Taxonomy" id="1670608"/>
    <lineage>
        <taxon>Eukaryota</taxon>
        <taxon>Fungi</taxon>
        <taxon>Dikarya</taxon>
        <taxon>Ascomycota</taxon>
        <taxon>Pezizomycotina</taxon>
        <taxon>Geoglossomycetes</taxon>
        <taxon>Geoglossales</taxon>
        <taxon>Geoglossaceae</taxon>
        <taxon>Glutinoglossum</taxon>
    </lineage>
</organism>
<feature type="compositionally biased region" description="Pro residues" evidence="1">
    <location>
        <begin position="1"/>
        <end position="13"/>
    </location>
</feature>
<feature type="region of interest" description="Disordered" evidence="1">
    <location>
        <begin position="1"/>
        <end position="66"/>
    </location>
</feature>
<dbReference type="PRINTS" id="PR01217">
    <property type="entry name" value="PRICHEXTENSN"/>
</dbReference>
<comment type="caution">
    <text evidence="2">The sequence shown here is derived from an EMBL/GenBank/DDBJ whole genome shotgun (WGS) entry which is preliminary data.</text>
</comment>
<feature type="non-terminal residue" evidence="2">
    <location>
        <position position="1"/>
    </location>
</feature>
<gene>
    <name evidence="2" type="ORF">FGG08_006225</name>
</gene>
<sequence>LPPKLPRPGNPNPKRPRPTSHRPRRLPLTSRQRRKPLPPRTPTPAQPKPSPPRPPLLPPLLPPLPKPTQNLVCLPLPPALSKTNLLTLQQTLLPLQLLRLNRPPTSQPKLLPLRRLLLRSLPRR</sequence>
<evidence type="ECO:0000256" key="1">
    <source>
        <dbReference type="SAM" id="MobiDB-lite"/>
    </source>
</evidence>
<proteinExistence type="predicted"/>
<evidence type="ECO:0000313" key="2">
    <source>
        <dbReference type="EMBL" id="KAH0536923.1"/>
    </source>
</evidence>
<keyword evidence="3" id="KW-1185">Reference proteome</keyword>
<feature type="non-terminal residue" evidence="2">
    <location>
        <position position="124"/>
    </location>
</feature>
<evidence type="ECO:0000313" key="3">
    <source>
        <dbReference type="Proteomes" id="UP000698800"/>
    </source>
</evidence>
<protein>
    <submittedName>
        <fullName evidence="2">Uncharacterized protein</fullName>
    </submittedName>
</protein>
<dbReference type="AlphaFoldDB" id="A0A9P8I3V2"/>
<feature type="compositionally biased region" description="Basic residues" evidence="1">
    <location>
        <begin position="14"/>
        <end position="37"/>
    </location>
</feature>
<accession>A0A9P8I3V2</accession>
<dbReference type="EMBL" id="JAGHQL010000172">
    <property type="protein sequence ID" value="KAH0536923.1"/>
    <property type="molecule type" value="Genomic_DNA"/>
</dbReference>